<keyword evidence="1" id="KW-0472">Membrane</keyword>
<evidence type="ECO:0000256" key="2">
    <source>
        <dbReference type="SAM" id="SignalP"/>
    </source>
</evidence>
<feature type="chain" id="PRO_5045980590" description="Secreted protein" evidence="2">
    <location>
        <begin position="22"/>
        <end position="102"/>
    </location>
</feature>
<keyword evidence="2" id="KW-0732">Signal</keyword>
<keyword evidence="4" id="KW-1185">Reference proteome</keyword>
<dbReference type="Proteomes" id="UP001176941">
    <property type="component" value="Chromosome 12"/>
</dbReference>
<accession>A0ABN8Y085</accession>
<keyword evidence="1" id="KW-1133">Transmembrane helix</keyword>
<reference evidence="3" key="1">
    <citation type="submission" date="2023-04" db="EMBL/GenBank/DDBJ databases">
        <authorList>
            <consortium name="ELIXIR-Norway"/>
        </authorList>
    </citation>
    <scope>NUCLEOTIDE SEQUENCE [LARGE SCALE GENOMIC DNA]</scope>
</reference>
<organism evidence="3 4">
    <name type="scientific">Rangifer tarandus platyrhynchus</name>
    <name type="common">Svalbard reindeer</name>
    <dbReference type="NCBI Taxonomy" id="3082113"/>
    <lineage>
        <taxon>Eukaryota</taxon>
        <taxon>Metazoa</taxon>
        <taxon>Chordata</taxon>
        <taxon>Craniata</taxon>
        <taxon>Vertebrata</taxon>
        <taxon>Euteleostomi</taxon>
        <taxon>Mammalia</taxon>
        <taxon>Eutheria</taxon>
        <taxon>Laurasiatheria</taxon>
        <taxon>Artiodactyla</taxon>
        <taxon>Ruminantia</taxon>
        <taxon>Pecora</taxon>
        <taxon>Cervidae</taxon>
        <taxon>Odocoileinae</taxon>
        <taxon>Rangifer</taxon>
    </lineage>
</organism>
<evidence type="ECO:0008006" key="5">
    <source>
        <dbReference type="Google" id="ProtNLM"/>
    </source>
</evidence>
<feature type="signal peptide" evidence="2">
    <location>
        <begin position="1"/>
        <end position="21"/>
    </location>
</feature>
<evidence type="ECO:0000256" key="1">
    <source>
        <dbReference type="SAM" id="Phobius"/>
    </source>
</evidence>
<protein>
    <recommendedName>
        <fullName evidence="5">Secreted protein</fullName>
    </recommendedName>
</protein>
<feature type="transmembrane region" description="Helical" evidence="1">
    <location>
        <begin position="19"/>
        <end position="42"/>
    </location>
</feature>
<dbReference type="EMBL" id="OX459948">
    <property type="protein sequence ID" value="CAI9155020.1"/>
    <property type="molecule type" value="Genomic_DNA"/>
</dbReference>
<evidence type="ECO:0000313" key="3">
    <source>
        <dbReference type="EMBL" id="CAI9155020.1"/>
    </source>
</evidence>
<evidence type="ECO:0000313" key="4">
    <source>
        <dbReference type="Proteomes" id="UP001176941"/>
    </source>
</evidence>
<proteinExistence type="predicted"/>
<gene>
    <name evidence="3" type="ORF">MRATA1EN1_LOCUS3982</name>
</gene>
<name>A0ABN8Y085_RANTA</name>
<sequence length="102" mass="11091">MCMYVCACVHVCMCMWVCVYAPVCCVCICVCVYAHVCVYVCVLGDLLRRSQVVGTRAVRRAGPLEPHPPSCTVVSRTSSLAMGSSPGGWDKVGDKGMTFHWP</sequence>
<keyword evidence="1" id="KW-0812">Transmembrane</keyword>